<evidence type="ECO:0000313" key="3">
    <source>
        <dbReference type="EMBL" id="KAK0673568.1"/>
    </source>
</evidence>
<organism evidence="3 4">
    <name type="scientific">Cercophora samala</name>
    <dbReference type="NCBI Taxonomy" id="330535"/>
    <lineage>
        <taxon>Eukaryota</taxon>
        <taxon>Fungi</taxon>
        <taxon>Dikarya</taxon>
        <taxon>Ascomycota</taxon>
        <taxon>Pezizomycotina</taxon>
        <taxon>Sordariomycetes</taxon>
        <taxon>Sordariomycetidae</taxon>
        <taxon>Sordariales</taxon>
        <taxon>Lasiosphaeriaceae</taxon>
        <taxon>Cercophora</taxon>
    </lineage>
</organism>
<comment type="caution">
    <text evidence="3">The sequence shown here is derived from an EMBL/GenBank/DDBJ whole genome shotgun (WGS) entry which is preliminary data.</text>
</comment>
<reference evidence="3" key="1">
    <citation type="submission" date="2023-06" db="EMBL/GenBank/DDBJ databases">
        <title>Genome-scale phylogeny and comparative genomics of the fungal order Sordariales.</title>
        <authorList>
            <consortium name="Lawrence Berkeley National Laboratory"/>
            <person name="Hensen N."/>
            <person name="Bonometti L."/>
            <person name="Westerberg I."/>
            <person name="Brannstrom I.O."/>
            <person name="Guillou S."/>
            <person name="Cros-Aarteil S."/>
            <person name="Calhoun S."/>
            <person name="Haridas S."/>
            <person name="Kuo A."/>
            <person name="Mondo S."/>
            <person name="Pangilinan J."/>
            <person name="Riley R."/>
            <person name="Labutti K."/>
            <person name="Andreopoulos B."/>
            <person name="Lipzen A."/>
            <person name="Chen C."/>
            <person name="Yanf M."/>
            <person name="Daum C."/>
            <person name="Ng V."/>
            <person name="Clum A."/>
            <person name="Steindorff A."/>
            <person name="Ohm R."/>
            <person name="Martin F."/>
            <person name="Silar P."/>
            <person name="Natvig D."/>
            <person name="Lalanne C."/>
            <person name="Gautier V."/>
            <person name="Ament-Velasquez S.L."/>
            <person name="Kruys A."/>
            <person name="Hutchinson M.I."/>
            <person name="Powell A.J."/>
            <person name="Barry K."/>
            <person name="Miller A.N."/>
            <person name="Grigoriev I.V."/>
            <person name="Debuchy R."/>
            <person name="Gladieux P."/>
            <person name="Thoren M.H."/>
            <person name="Johannesson H."/>
        </authorList>
    </citation>
    <scope>NUCLEOTIDE SEQUENCE</scope>
    <source>
        <strain evidence="3">CBS 307.81</strain>
    </source>
</reference>
<protein>
    <submittedName>
        <fullName evidence="3">Uncharacterized protein</fullName>
    </submittedName>
</protein>
<accession>A0AA39ZLY6</accession>
<dbReference type="Proteomes" id="UP001174997">
    <property type="component" value="Unassembled WGS sequence"/>
</dbReference>
<name>A0AA39ZLY6_9PEZI</name>
<keyword evidence="4" id="KW-1185">Reference proteome</keyword>
<dbReference type="AlphaFoldDB" id="A0AA39ZLY6"/>
<feature type="region of interest" description="Disordered" evidence="1">
    <location>
        <begin position="1"/>
        <end position="23"/>
    </location>
</feature>
<evidence type="ECO:0000256" key="2">
    <source>
        <dbReference type="SAM" id="Phobius"/>
    </source>
</evidence>
<keyword evidence="2" id="KW-1133">Transmembrane helix</keyword>
<evidence type="ECO:0000256" key="1">
    <source>
        <dbReference type="SAM" id="MobiDB-lite"/>
    </source>
</evidence>
<evidence type="ECO:0000313" key="4">
    <source>
        <dbReference type="Proteomes" id="UP001174997"/>
    </source>
</evidence>
<keyword evidence="2" id="KW-0812">Transmembrane</keyword>
<sequence>MAKPAQKALFDTPGPTTSMEEKTPPTQLSFLALFKYLAQEPILKGGRLNPTHLALSRRLYHFQSKVLHIPDSFGLIGASPEVQARQGLALGYIICIELIVSIMILCRTVWWISKKGWPKDWVAECDILIITGFIALAGFTISCFEMLLLGRVCHRDKGPGFYDEETGNWYAKERRE</sequence>
<feature type="transmembrane region" description="Helical" evidence="2">
    <location>
        <begin position="89"/>
        <end position="112"/>
    </location>
</feature>
<keyword evidence="2" id="KW-0472">Membrane</keyword>
<feature type="transmembrane region" description="Helical" evidence="2">
    <location>
        <begin position="127"/>
        <end position="149"/>
    </location>
</feature>
<feature type="compositionally biased region" description="Polar residues" evidence="1">
    <location>
        <begin position="14"/>
        <end position="23"/>
    </location>
</feature>
<dbReference type="EMBL" id="JAULSY010000005">
    <property type="protein sequence ID" value="KAK0673568.1"/>
    <property type="molecule type" value="Genomic_DNA"/>
</dbReference>
<gene>
    <name evidence="3" type="ORF">QBC41DRAFT_311070</name>
</gene>
<proteinExistence type="predicted"/>